<proteinExistence type="predicted"/>
<gene>
    <name evidence="1" type="ORF">QBC37DRAFT_376617</name>
</gene>
<dbReference type="EMBL" id="MU858163">
    <property type="protein sequence ID" value="KAK4210896.1"/>
    <property type="molecule type" value="Genomic_DNA"/>
</dbReference>
<evidence type="ECO:0000313" key="1">
    <source>
        <dbReference type="EMBL" id="KAK4210896.1"/>
    </source>
</evidence>
<protein>
    <submittedName>
        <fullName evidence="1">Uncharacterized protein</fullName>
    </submittedName>
</protein>
<reference evidence="1" key="2">
    <citation type="submission" date="2023-05" db="EMBL/GenBank/DDBJ databases">
        <authorList>
            <consortium name="Lawrence Berkeley National Laboratory"/>
            <person name="Steindorff A."/>
            <person name="Hensen N."/>
            <person name="Bonometti L."/>
            <person name="Westerberg I."/>
            <person name="Brannstrom I.O."/>
            <person name="Guillou S."/>
            <person name="Cros-Aarteil S."/>
            <person name="Calhoun S."/>
            <person name="Haridas S."/>
            <person name="Kuo A."/>
            <person name="Mondo S."/>
            <person name="Pangilinan J."/>
            <person name="Riley R."/>
            <person name="Labutti K."/>
            <person name="Andreopoulos B."/>
            <person name="Lipzen A."/>
            <person name="Chen C."/>
            <person name="Yanf M."/>
            <person name="Daum C."/>
            <person name="Ng V."/>
            <person name="Clum A."/>
            <person name="Ohm R."/>
            <person name="Martin F."/>
            <person name="Silar P."/>
            <person name="Natvig D."/>
            <person name="Lalanne C."/>
            <person name="Gautier V."/>
            <person name="Ament-Velasquez S.L."/>
            <person name="Kruys A."/>
            <person name="Hutchinson M.I."/>
            <person name="Powell A.J."/>
            <person name="Barry K."/>
            <person name="Miller A.N."/>
            <person name="Grigoriev I.V."/>
            <person name="Debuchy R."/>
            <person name="Gladieux P."/>
            <person name="Thoren M.H."/>
            <person name="Johannesson H."/>
        </authorList>
    </citation>
    <scope>NUCLEOTIDE SEQUENCE</scope>
    <source>
        <strain evidence="1">PSN293</strain>
    </source>
</reference>
<accession>A0AAN6Y294</accession>
<keyword evidence="2" id="KW-1185">Reference proteome</keyword>
<dbReference type="AlphaFoldDB" id="A0AAN6Y294"/>
<sequence>MAELDEPNVVSVHRPFRLSASGRNKFHPSKADFTLTWRDAIPQTPADKAAAIVKSIATAQSEVEYDHDDYLSGLPNATKRARTRHSILADEFRTTDNLGAQTATLDDQDDELGDTSENVWNYKTFKKNFIETDEGQWMYNYTTSQLFNEVNDATRHKLREVCSQLPLPIPHQNW</sequence>
<evidence type="ECO:0000313" key="2">
    <source>
        <dbReference type="Proteomes" id="UP001301769"/>
    </source>
</evidence>
<comment type="caution">
    <text evidence="1">The sequence shown here is derived from an EMBL/GenBank/DDBJ whole genome shotgun (WGS) entry which is preliminary data.</text>
</comment>
<reference evidence="1" key="1">
    <citation type="journal article" date="2023" name="Mol. Phylogenet. Evol.">
        <title>Genome-scale phylogeny and comparative genomics of the fungal order Sordariales.</title>
        <authorList>
            <person name="Hensen N."/>
            <person name="Bonometti L."/>
            <person name="Westerberg I."/>
            <person name="Brannstrom I.O."/>
            <person name="Guillou S."/>
            <person name="Cros-Aarteil S."/>
            <person name="Calhoun S."/>
            <person name="Haridas S."/>
            <person name="Kuo A."/>
            <person name="Mondo S."/>
            <person name="Pangilinan J."/>
            <person name="Riley R."/>
            <person name="LaButti K."/>
            <person name="Andreopoulos B."/>
            <person name="Lipzen A."/>
            <person name="Chen C."/>
            <person name="Yan M."/>
            <person name="Daum C."/>
            <person name="Ng V."/>
            <person name="Clum A."/>
            <person name="Steindorff A."/>
            <person name="Ohm R.A."/>
            <person name="Martin F."/>
            <person name="Silar P."/>
            <person name="Natvig D.O."/>
            <person name="Lalanne C."/>
            <person name="Gautier V."/>
            <person name="Ament-Velasquez S.L."/>
            <person name="Kruys A."/>
            <person name="Hutchinson M.I."/>
            <person name="Powell A.J."/>
            <person name="Barry K."/>
            <person name="Miller A.N."/>
            <person name="Grigoriev I.V."/>
            <person name="Debuchy R."/>
            <person name="Gladieux P."/>
            <person name="Hiltunen Thoren M."/>
            <person name="Johannesson H."/>
        </authorList>
    </citation>
    <scope>NUCLEOTIDE SEQUENCE</scope>
    <source>
        <strain evidence="1">PSN293</strain>
    </source>
</reference>
<dbReference type="Proteomes" id="UP001301769">
    <property type="component" value="Unassembled WGS sequence"/>
</dbReference>
<organism evidence="1 2">
    <name type="scientific">Rhypophila decipiens</name>
    <dbReference type="NCBI Taxonomy" id="261697"/>
    <lineage>
        <taxon>Eukaryota</taxon>
        <taxon>Fungi</taxon>
        <taxon>Dikarya</taxon>
        <taxon>Ascomycota</taxon>
        <taxon>Pezizomycotina</taxon>
        <taxon>Sordariomycetes</taxon>
        <taxon>Sordariomycetidae</taxon>
        <taxon>Sordariales</taxon>
        <taxon>Naviculisporaceae</taxon>
        <taxon>Rhypophila</taxon>
    </lineage>
</organism>
<name>A0AAN6Y294_9PEZI</name>